<dbReference type="GO" id="GO:0080120">
    <property type="term" value="P:CAAX-box protein maturation"/>
    <property type="evidence" value="ECO:0007669"/>
    <property type="project" value="UniProtKB-ARBA"/>
</dbReference>
<accession>V6Q6E4</accession>
<organism evidence="4 5">
    <name type="scientific">Vagococcus lutrae LBD1</name>
    <dbReference type="NCBI Taxonomy" id="1408226"/>
    <lineage>
        <taxon>Bacteria</taxon>
        <taxon>Bacillati</taxon>
        <taxon>Bacillota</taxon>
        <taxon>Bacilli</taxon>
        <taxon>Lactobacillales</taxon>
        <taxon>Enterococcaceae</taxon>
        <taxon>Vagococcus</taxon>
    </lineage>
</organism>
<gene>
    <name evidence="4" type="ORF">T233_00483</name>
</gene>
<feature type="transmembrane region" description="Helical" evidence="2">
    <location>
        <begin position="103"/>
        <end position="122"/>
    </location>
</feature>
<name>V6Q6E4_9ENTE</name>
<evidence type="ECO:0000256" key="1">
    <source>
        <dbReference type="ARBA" id="ARBA00009067"/>
    </source>
</evidence>
<dbReference type="PANTHER" id="PTHR36435">
    <property type="entry name" value="SLR1288 PROTEIN"/>
    <property type="match status" value="1"/>
</dbReference>
<dbReference type="InterPro" id="IPR003675">
    <property type="entry name" value="Rce1/LyrA-like_dom"/>
</dbReference>
<keyword evidence="5" id="KW-1185">Reference proteome</keyword>
<dbReference type="RefSeq" id="WP_023605828.1">
    <property type="nucleotide sequence ID" value="NZ_AYSH01000007.1"/>
</dbReference>
<dbReference type="PANTHER" id="PTHR36435:SF1">
    <property type="entry name" value="CAAX AMINO TERMINAL PROTEASE FAMILY PROTEIN"/>
    <property type="match status" value="1"/>
</dbReference>
<dbReference type="AlphaFoldDB" id="V6Q6E4"/>
<dbReference type="STRING" id="1408226.T233_00483"/>
<feature type="transmembrane region" description="Helical" evidence="2">
    <location>
        <begin position="168"/>
        <end position="187"/>
    </location>
</feature>
<dbReference type="Pfam" id="PF02517">
    <property type="entry name" value="Rce1-like"/>
    <property type="match status" value="1"/>
</dbReference>
<keyword evidence="2" id="KW-0472">Membrane</keyword>
<feature type="transmembrane region" description="Helical" evidence="2">
    <location>
        <begin position="32"/>
        <end position="50"/>
    </location>
</feature>
<feature type="domain" description="CAAX prenyl protease 2/Lysostaphin resistance protein A-like" evidence="3">
    <location>
        <begin position="109"/>
        <end position="204"/>
    </location>
</feature>
<keyword evidence="2" id="KW-0812">Transmembrane</keyword>
<dbReference type="GO" id="GO:0004175">
    <property type="term" value="F:endopeptidase activity"/>
    <property type="evidence" value="ECO:0007669"/>
    <property type="project" value="UniProtKB-ARBA"/>
</dbReference>
<comment type="similarity">
    <text evidence="1">Belongs to the UPF0177 family.</text>
</comment>
<dbReference type="eggNOG" id="COG1266">
    <property type="taxonomic scope" value="Bacteria"/>
</dbReference>
<sequence length="219" mass="24426">MYSIKQISKGLLFAFLLFIVYSLPSMSLALGNLPFILVTLGVLLLLIYLAKKRGAFDHLSPFFSWYHMKWIIGGFFLTRIGAIVFTMLLSGESSQNDQAIQELATAISPTTLFLLICVLAPIGEEIIFRYFIMNSFIDVRQPASTLGKVLAITVSVTLFSLVHGPTSILFFLMYATIGLVMAFAYLYTGDLRVAMSIHFLNNFLPFLVMTFASHLLPAN</sequence>
<feature type="transmembrane region" description="Helical" evidence="2">
    <location>
        <begin position="70"/>
        <end position="91"/>
    </location>
</feature>
<evidence type="ECO:0000259" key="3">
    <source>
        <dbReference type="Pfam" id="PF02517"/>
    </source>
</evidence>
<dbReference type="Proteomes" id="UP000018126">
    <property type="component" value="Unassembled WGS sequence"/>
</dbReference>
<proteinExistence type="inferred from homology"/>
<keyword evidence="2" id="KW-1133">Transmembrane helix</keyword>
<protein>
    <recommendedName>
        <fullName evidence="3">CAAX prenyl protease 2/Lysostaphin resistance protein A-like domain-containing protein</fullName>
    </recommendedName>
</protein>
<feature type="transmembrane region" description="Helical" evidence="2">
    <location>
        <begin position="199"/>
        <end position="216"/>
    </location>
</feature>
<reference evidence="4 5" key="1">
    <citation type="journal article" date="2013" name="Genome Announc.">
        <title>High-Quality Draft Genome Sequence of Vagococcus lutrae Strain LBD1, Isolated from the Largemouth Bass Micropterus salmoides.</title>
        <authorList>
            <person name="Lebreton F."/>
            <person name="Valentino M.D."/>
            <person name="Duncan L.B."/>
            <person name="Zeng Q."/>
            <person name="Manson McGuire A."/>
            <person name="Earl A.M."/>
            <person name="Gilmore M.S."/>
        </authorList>
    </citation>
    <scope>NUCLEOTIDE SEQUENCE [LARGE SCALE GENOMIC DNA]</scope>
    <source>
        <strain evidence="4 5">LBD1</strain>
    </source>
</reference>
<evidence type="ECO:0000256" key="2">
    <source>
        <dbReference type="SAM" id="Phobius"/>
    </source>
</evidence>
<dbReference type="EMBL" id="AYSH01000007">
    <property type="protein sequence ID" value="EST90342.1"/>
    <property type="molecule type" value="Genomic_DNA"/>
</dbReference>
<feature type="transmembrane region" description="Helical" evidence="2">
    <location>
        <begin position="143"/>
        <end position="162"/>
    </location>
</feature>
<comment type="caution">
    <text evidence="4">The sequence shown here is derived from an EMBL/GenBank/DDBJ whole genome shotgun (WGS) entry which is preliminary data.</text>
</comment>
<evidence type="ECO:0000313" key="5">
    <source>
        <dbReference type="Proteomes" id="UP000018126"/>
    </source>
</evidence>
<evidence type="ECO:0000313" key="4">
    <source>
        <dbReference type="EMBL" id="EST90342.1"/>
    </source>
</evidence>
<dbReference type="InterPro" id="IPR052710">
    <property type="entry name" value="CAAX_protease"/>
</dbReference>